<evidence type="ECO:0000313" key="3">
    <source>
        <dbReference type="EMBL" id="RZC60091.1"/>
    </source>
</evidence>
<reference evidence="3 4" key="1">
    <citation type="journal article" date="2018" name="Science">
        <title>The opium poppy genome and morphinan production.</title>
        <authorList>
            <person name="Guo L."/>
            <person name="Winzer T."/>
            <person name="Yang X."/>
            <person name="Li Y."/>
            <person name="Ning Z."/>
            <person name="He Z."/>
            <person name="Teodor R."/>
            <person name="Lu Y."/>
            <person name="Bowser T.A."/>
            <person name="Graham I.A."/>
            <person name="Ye K."/>
        </authorList>
    </citation>
    <scope>NUCLEOTIDE SEQUENCE [LARGE SCALE GENOMIC DNA]</scope>
    <source>
        <strain evidence="4">cv. HN1</strain>
        <tissue evidence="3">Leaves</tissue>
    </source>
</reference>
<dbReference type="InterPro" id="IPR044824">
    <property type="entry name" value="MAIN-like"/>
</dbReference>
<feature type="region of interest" description="Disordered" evidence="1">
    <location>
        <begin position="731"/>
        <end position="792"/>
    </location>
</feature>
<dbReference type="GO" id="GO:0010073">
    <property type="term" value="P:meristem maintenance"/>
    <property type="evidence" value="ECO:0007669"/>
    <property type="project" value="InterPro"/>
</dbReference>
<dbReference type="PANTHER" id="PTHR46033:SF8">
    <property type="entry name" value="PROTEIN MAINTENANCE OF MERISTEMS-LIKE"/>
    <property type="match status" value="1"/>
</dbReference>
<proteinExistence type="predicted"/>
<dbReference type="Gramene" id="RZC60091">
    <property type="protein sequence ID" value="RZC60091"/>
    <property type="gene ID" value="C5167_021850"/>
</dbReference>
<sequence length="792" mass="89498">MAKTKQTARKTLQIPNLVDTVNAKVYVRRAPEASKSKPKKGMAPIRGDKKTKDKVEITKTPPSKPPRNGKYLLAGPLRGRRPSEVSFSITEPRDKGNELYDSSESDTLVVSANTSAEEEDEQEEEQEEEGEGNGSGDDEDDGNQEEQHKGNNGGDDNDDEEEENEGNDDEKDEGGDDGKTTVEDEEENAKAKKSVKRVKKDGTDIAPSARHIPATHLMLPPLRGGKLRGEPRDGGKVLFGYPGSWAHCISETIDHKDAARLFRHQSSFNKMELWPLEGECARVRNLVENSGLYNVVVNSMIVYDKVAVSSFCESYHAEVDTFQLPFGEMEITPDDVEQILGLQDSEKTNGLFEKGPKYPKKEFKLVDIRNMFSGTEKKEKEGGLSDMECRYAVAGYLLYVLASVTFPDSKGNRVSANLFQLLDPLEDVSKYSWRTAIIAHLNCQLSQGSRKLTSQINGNLALIQVWIYDHFPSLIKDNEDVELNPKWSKGSPMGTKYLFTGSQDREQTDALIQMRQKLDNITAKEVVFNPYKNNRVGAMEDVMYYHGPLFHPNGFSMYNPIRIMRQLGFIQDSPDEDYVPQFKHKLEKCEADEAGIKVAYEPEVDVKHWNDRYSRLVDISWWVHADEGHEATPDYVEWYEGFSHGRVIWVDPTPGRRTNRASTSSSSQVDSRDATSILTLVRERMKLLVKAFCCSADKGEVMDPTEQCRYADYCTQIENPNAKKMFKELAKEGKRSRKSRSQRAQEVAEHVQSSQHHDEHPLEVQEITREDVGSPEGAPPKKSRRVSRLGRQ</sequence>
<feature type="domain" description="Aminotransferase-like plant mobile" evidence="2">
    <location>
        <begin position="291"/>
        <end position="640"/>
    </location>
</feature>
<dbReference type="PROSITE" id="PS00430">
    <property type="entry name" value="TONB_DEPENDENT_REC_1"/>
    <property type="match status" value="1"/>
</dbReference>
<gene>
    <name evidence="3" type="ORF">C5167_021850</name>
</gene>
<feature type="region of interest" description="Disordered" evidence="1">
    <location>
        <begin position="29"/>
        <end position="202"/>
    </location>
</feature>
<evidence type="ECO:0000313" key="4">
    <source>
        <dbReference type="Proteomes" id="UP000316621"/>
    </source>
</evidence>
<dbReference type="InterPro" id="IPR010916">
    <property type="entry name" value="TonB_box_CS"/>
</dbReference>
<dbReference type="InterPro" id="IPR019557">
    <property type="entry name" value="AminoTfrase-like_pln_mobile"/>
</dbReference>
<dbReference type="Proteomes" id="UP000316621">
    <property type="component" value="Chromosome 5"/>
</dbReference>
<protein>
    <recommendedName>
        <fullName evidence="2">Aminotransferase-like plant mobile domain-containing protein</fullName>
    </recommendedName>
</protein>
<evidence type="ECO:0000256" key="1">
    <source>
        <dbReference type="SAM" id="MobiDB-lite"/>
    </source>
</evidence>
<evidence type="ECO:0000259" key="2">
    <source>
        <dbReference type="Pfam" id="PF10536"/>
    </source>
</evidence>
<feature type="compositionally biased region" description="Polar residues" evidence="1">
    <location>
        <begin position="100"/>
        <end position="115"/>
    </location>
</feature>
<feature type="compositionally biased region" description="Acidic residues" evidence="1">
    <location>
        <begin position="155"/>
        <end position="175"/>
    </location>
</feature>
<feature type="compositionally biased region" description="Basic and acidic residues" evidence="1">
    <location>
        <begin position="46"/>
        <end position="57"/>
    </location>
</feature>
<feature type="compositionally biased region" description="Basic residues" evidence="1">
    <location>
        <begin position="781"/>
        <end position="792"/>
    </location>
</feature>
<dbReference type="Pfam" id="PF10536">
    <property type="entry name" value="PMD"/>
    <property type="match status" value="1"/>
</dbReference>
<name>A0A4Y7JJG6_PAPSO</name>
<feature type="compositionally biased region" description="Acidic residues" evidence="1">
    <location>
        <begin position="116"/>
        <end position="144"/>
    </location>
</feature>
<dbReference type="EMBL" id="CM010719">
    <property type="protein sequence ID" value="RZC60091.1"/>
    <property type="molecule type" value="Genomic_DNA"/>
</dbReference>
<accession>A0A4Y7JJG6</accession>
<organism evidence="3 4">
    <name type="scientific">Papaver somniferum</name>
    <name type="common">Opium poppy</name>
    <dbReference type="NCBI Taxonomy" id="3469"/>
    <lineage>
        <taxon>Eukaryota</taxon>
        <taxon>Viridiplantae</taxon>
        <taxon>Streptophyta</taxon>
        <taxon>Embryophyta</taxon>
        <taxon>Tracheophyta</taxon>
        <taxon>Spermatophyta</taxon>
        <taxon>Magnoliopsida</taxon>
        <taxon>Ranunculales</taxon>
        <taxon>Papaveraceae</taxon>
        <taxon>Papaveroideae</taxon>
        <taxon>Papaver</taxon>
    </lineage>
</organism>
<feature type="compositionally biased region" description="Basic and acidic residues" evidence="1">
    <location>
        <begin position="755"/>
        <end position="772"/>
    </location>
</feature>
<keyword evidence="4" id="KW-1185">Reference proteome</keyword>
<dbReference type="PANTHER" id="PTHR46033">
    <property type="entry name" value="PROTEIN MAIN-LIKE 2"/>
    <property type="match status" value="1"/>
</dbReference>
<dbReference type="AlphaFoldDB" id="A0A4Y7JJG6"/>